<dbReference type="PANTHER" id="PTHR33104">
    <property type="entry name" value="SI:DKEY-29D5.2"/>
    <property type="match status" value="1"/>
</dbReference>
<evidence type="ECO:0000313" key="3">
    <source>
        <dbReference type="EMBL" id="EFX72064.1"/>
    </source>
</evidence>
<gene>
    <name evidence="3" type="ORF">DAPPUDRAFT_111146</name>
</gene>
<organism evidence="3 4">
    <name type="scientific">Daphnia pulex</name>
    <name type="common">Water flea</name>
    <dbReference type="NCBI Taxonomy" id="6669"/>
    <lineage>
        <taxon>Eukaryota</taxon>
        <taxon>Metazoa</taxon>
        <taxon>Ecdysozoa</taxon>
        <taxon>Arthropoda</taxon>
        <taxon>Crustacea</taxon>
        <taxon>Branchiopoda</taxon>
        <taxon>Diplostraca</taxon>
        <taxon>Cladocera</taxon>
        <taxon>Anomopoda</taxon>
        <taxon>Daphniidae</taxon>
        <taxon>Daphnia</taxon>
    </lineage>
</organism>
<dbReference type="KEGG" id="dpx:DAPPUDRAFT_111146"/>
<keyword evidence="1" id="KW-0175">Coiled coil</keyword>
<sequence>MKSANDRLDKMKKDKRAVKRNKECLDEAWLEMEQEVFSAFVCSKACLKKECESCFEKHEILINCFHCKKHLCAQCDLVPHLNSPFHQRTVFFIDFTSKHLLSHEFIDSKSGVVFQKVIAVPVFSRNSCKNCNQTGTVSSLAGSKPCIVVTMDGRFDLYESVFQCKSCDSIYPAEIQDYIASEFWFHLKYLTPGTSEQKFLETLSAKSLKAGRGKNTIGAQKCGNSQFEAAREVSKRFKGLEHKNLNITETEKNTEDEPANTVFFGPKFFVNDVVCQYWPFAIKMGELSDAYSYLTSDMVPFLSRLHGQAHSWPCQILHFGHWRDGSAGTLEEEQEQVFSTFSSYSNSTKTMGAAKKEKIVKLKWDYLSELKSELERIHFQHVTLHDRISSVAVSCKWRTKLRRKQTLLKAKAITVMNDINDLTNVMVTEQNFLDGVFPWDSNQNVSFKDNFKLVDCWMLYKRNTEQILQCKLEMSQFITG</sequence>
<dbReference type="PANTHER" id="PTHR33104:SF2">
    <property type="entry name" value="CXC3 LIKE CYSTEINE CLUSTER DOMAIN-CONTAINING PROTEIN"/>
    <property type="match status" value="1"/>
</dbReference>
<dbReference type="AlphaFoldDB" id="E9H8A0"/>
<evidence type="ECO:0000313" key="4">
    <source>
        <dbReference type="Proteomes" id="UP000000305"/>
    </source>
</evidence>
<dbReference type="STRING" id="6669.E9H8A0"/>
<dbReference type="InterPro" id="IPR040564">
    <property type="entry name" value="CxC3-like"/>
</dbReference>
<evidence type="ECO:0000259" key="2">
    <source>
        <dbReference type="Pfam" id="PF18804"/>
    </source>
</evidence>
<keyword evidence="4" id="KW-1185">Reference proteome</keyword>
<reference evidence="3 4" key="1">
    <citation type="journal article" date="2011" name="Science">
        <title>The ecoresponsive genome of Daphnia pulex.</title>
        <authorList>
            <person name="Colbourne J.K."/>
            <person name="Pfrender M.E."/>
            <person name="Gilbert D."/>
            <person name="Thomas W.K."/>
            <person name="Tucker A."/>
            <person name="Oakley T.H."/>
            <person name="Tokishita S."/>
            <person name="Aerts A."/>
            <person name="Arnold G.J."/>
            <person name="Basu M.K."/>
            <person name="Bauer D.J."/>
            <person name="Caceres C.E."/>
            <person name="Carmel L."/>
            <person name="Casola C."/>
            <person name="Choi J.H."/>
            <person name="Detter J.C."/>
            <person name="Dong Q."/>
            <person name="Dusheyko S."/>
            <person name="Eads B.D."/>
            <person name="Frohlich T."/>
            <person name="Geiler-Samerotte K.A."/>
            <person name="Gerlach D."/>
            <person name="Hatcher P."/>
            <person name="Jogdeo S."/>
            <person name="Krijgsveld J."/>
            <person name="Kriventseva E.V."/>
            <person name="Kultz D."/>
            <person name="Laforsch C."/>
            <person name="Lindquist E."/>
            <person name="Lopez J."/>
            <person name="Manak J.R."/>
            <person name="Muller J."/>
            <person name="Pangilinan J."/>
            <person name="Patwardhan R.P."/>
            <person name="Pitluck S."/>
            <person name="Pritham E.J."/>
            <person name="Rechtsteiner A."/>
            <person name="Rho M."/>
            <person name="Rogozin I.B."/>
            <person name="Sakarya O."/>
            <person name="Salamov A."/>
            <person name="Schaack S."/>
            <person name="Shapiro H."/>
            <person name="Shiga Y."/>
            <person name="Skalitzky C."/>
            <person name="Smith Z."/>
            <person name="Souvorov A."/>
            <person name="Sung W."/>
            <person name="Tang Z."/>
            <person name="Tsuchiya D."/>
            <person name="Tu H."/>
            <person name="Vos H."/>
            <person name="Wang M."/>
            <person name="Wolf Y.I."/>
            <person name="Yamagata H."/>
            <person name="Yamada T."/>
            <person name="Ye Y."/>
            <person name="Shaw J.R."/>
            <person name="Andrews J."/>
            <person name="Crease T.J."/>
            <person name="Tang H."/>
            <person name="Lucas S.M."/>
            <person name="Robertson H.M."/>
            <person name="Bork P."/>
            <person name="Koonin E.V."/>
            <person name="Zdobnov E.M."/>
            <person name="Grigoriev I.V."/>
            <person name="Lynch M."/>
            <person name="Boore J.L."/>
        </authorList>
    </citation>
    <scope>NUCLEOTIDE SEQUENCE [LARGE SCALE GENOMIC DNA]</scope>
</reference>
<protein>
    <recommendedName>
        <fullName evidence="2">CxC3 like cysteine cluster domain-containing protein</fullName>
    </recommendedName>
</protein>
<name>E9H8A0_DAPPU</name>
<dbReference type="PhylomeDB" id="E9H8A0"/>
<dbReference type="Proteomes" id="UP000000305">
    <property type="component" value="Unassembled WGS sequence"/>
</dbReference>
<dbReference type="OrthoDB" id="6369081at2759"/>
<dbReference type="InterPro" id="IPR040521">
    <property type="entry name" value="KDZ"/>
</dbReference>
<evidence type="ECO:0000256" key="1">
    <source>
        <dbReference type="SAM" id="Coils"/>
    </source>
</evidence>
<feature type="coiled-coil region" evidence="1">
    <location>
        <begin position="1"/>
        <end position="28"/>
    </location>
</feature>
<accession>E9H8A0</accession>
<dbReference type="EMBL" id="GL732603">
    <property type="protein sequence ID" value="EFX72064.1"/>
    <property type="molecule type" value="Genomic_DNA"/>
</dbReference>
<feature type="domain" description="CxC3 like cysteine cluster" evidence="2">
    <location>
        <begin position="118"/>
        <end position="184"/>
    </location>
</feature>
<dbReference type="Pfam" id="PF18804">
    <property type="entry name" value="CxC3"/>
    <property type="match status" value="1"/>
</dbReference>
<dbReference type="InParanoid" id="E9H8A0"/>
<dbReference type="HOGENOM" id="CLU_568932_0_0_1"/>
<dbReference type="Pfam" id="PF18758">
    <property type="entry name" value="KDZ"/>
    <property type="match status" value="1"/>
</dbReference>
<proteinExistence type="predicted"/>